<evidence type="ECO:0000313" key="2">
    <source>
        <dbReference type="EMBL" id="KAF6149763.1"/>
    </source>
</evidence>
<protein>
    <submittedName>
        <fullName evidence="2">Uncharacterized protein</fullName>
    </submittedName>
</protein>
<dbReference type="AlphaFoldDB" id="A0A7J7M4H0"/>
<name>A0A7J7M4H0_9MAGN</name>
<accession>A0A7J7M4H0</accession>
<dbReference type="EMBL" id="JACGCM010001782">
    <property type="protein sequence ID" value="KAF6149763.1"/>
    <property type="molecule type" value="Genomic_DNA"/>
</dbReference>
<dbReference type="Gene3D" id="3.40.50.620">
    <property type="entry name" value="HUPs"/>
    <property type="match status" value="1"/>
</dbReference>
<dbReference type="InterPro" id="IPR014729">
    <property type="entry name" value="Rossmann-like_a/b/a_fold"/>
</dbReference>
<gene>
    <name evidence="2" type="ORF">GIB67_017496</name>
</gene>
<organism evidence="2 3">
    <name type="scientific">Kingdonia uniflora</name>
    <dbReference type="NCBI Taxonomy" id="39325"/>
    <lineage>
        <taxon>Eukaryota</taxon>
        <taxon>Viridiplantae</taxon>
        <taxon>Streptophyta</taxon>
        <taxon>Embryophyta</taxon>
        <taxon>Tracheophyta</taxon>
        <taxon>Spermatophyta</taxon>
        <taxon>Magnoliopsida</taxon>
        <taxon>Ranunculales</taxon>
        <taxon>Circaeasteraceae</taxon>
        <taxon>Kingdonia</taxon>
    </lineage>
</organism>
<reference evidence="2 3" key="1">
    <citation type="journal article" date="2020" name="IScience">
        <title>Genome Sequencing of the Endangered Kingdonia uniflora (Circaeasteraceae, Ranunculales) Reveals Potential Mechanisms of Evolutionary Specialization.</title>
        <authorList>
            <person name="Sun Y."/>
            <person name="Deng T."/>
            <person name="Zhang A."/>
            <person name="Moore M.J."/>
            <person name="Landis J.B."/>
            <person name="Lin N."/>
            <person name="Zhang H."/>
            <person name="Zhang X."/>
            <person name="Huang J."/>
            <person name="Zhang X."/>
            <person name="Sun H."/>
            <person name="Wang H."/>
        </authorList>
    </citation>
    <scope>NUCLEOTIDE SEQUENCE [LARGE SCALE GENOMIC DNA]</scope>
    <source>
        <strain evidence="2">TB1705</strain>
        <tissue evidence="2">Leaf</tissue>
    </source>
</reference>
<proteinExistence type="predicted"/>
<dbReference type="Proteomes" id="UP000541444">
    <property type="component" value="Unassembled WGS sequence"/>
</dbReference>
<evidence type="ECO:0000256" key="1">
    <source>
        <dbReference type="SAM" id="MobiDB-lite"/>
    </source>
</evidence>
<keyword evidence="3" id="KW-1185">Reference proteome</keyword>
<evidence type="ECO:0000313" key="3">
    <source>
        <dbReference type="Proteomes" id="UP000541444"/>
    </source>
</evidence>
<feature type="compositionally biased region" description="Basic and acidic residues" evidence="1">
    <location>
        <begin position="357"/>
        <end position="379"/>
    </location>
</feature>
<feature type="region of interest" description="Disordered" evidence="1">
    <location>
        <begin position="357"/>
        <end position="404"/>
    </location>
</feature>
<comment type="caution">
    <text evidence="2">The sequence shown here is derived from an EMBL/GenBank/DDBJ whole genome shotgun (WGS) entry which is preliminary data.</text>
</comment>
<sequence>MVRFHYLLTSEAERCYGLRLLAKEAITTEDEVAGVRLRESRRGCNFYGGKRCRDLCLKGYVGFYADYVCELKRIHQAADGQFHIKVAELREPYFHHLPYDVIFLQWPLNLAGLDDDGRRAEYDHFFWCDVFHRSLLSATVRELIVHQLSCDKIVEEDSRATKGEIILCGRANHRDKLCEAVRDLKLDSLVMGSRGLGTDSKVIGDCRRNDENVYCQRDVKAKGRIAVLRVQVGDVKLFLFDLSSISSKPSIPTSKFVVLSDPNGASSLGRGDACSVMEETVNSTGKTIEVGEPSNVVVTKEDKKDRERNLVIYPEGVDVEPKPSAIPDKASLFDHVALDPDGLKQVLSGLGIRKDEKVDSEAPKVQRAQERRAMAEGKVAETIADVLSTPPPTPQTTKQLIRNG</sequence>